<dbReference type="STRING" id="112248.SAMN05444392_10178"/>
<proteinExistence type="predicted"/>
<reference evidence="2 3" key="1">
    <citation type="submission" date="2016-11" db="EMBL/GenBank/DDBJ databases">
        <authorList>
            <person name="Jaros S."/>
            <person name="Januszkiewicz K."/>
            <person name="Wedrychowicz H."/>
        </authorList>
    </citation>
    <scope>NUCLEOTIDE SEQUENCE [LARGE SCALE GENOMIC DNA]</scope>
    <source>
        <strain evidence="2 3">DSM 44666</strain>
    </source>
</reference>
<protein>
    <submittedName>
        <fullName evidence="2">Phospholipase/carboxylesterase</fullName>
    </submittedName>
</protein>
<dbReference type="Pfam" id="PF01738">
    <property type="entry name" value="DLH"/>
    <property type="match status" value="1"/>
</dbReference>
<dbReference type="InterPro" id="IPR029058">
    <property type="entry name" value="AB_hydrolase_fold"/>
</dbReference>
<dbReference type="RefSeq" id="WP_073150196.1">
    <property type="nucleotide sequence ID" value="NZ_FQVL01000001.1"/>
</dbReference>
<name>A0A1M4SPK8_9BACL</name>
<dbReference type="EMBL" id="FQVL01000001">
    <property type="protein sequence ID" value="SHE34183.1"/>
    <property type="molecule type" value="Genomic_DNA"/>
</dbReference>
<sequence>MIHTYIKGSSPHTIILLHGTGGDENDLLSIGSILNPNSTLLGIRGNVLENGMSRYFKRVAEGIFDEQDLVFRTKELKEFIDVAIEKYQLDRQKIVIVGYSNGANIAASMIFHYGAIFQGAILYHPMVPIRGKMIPQLAGMPVLIGAGKNDPICSITETEELAKLLKEAGAELTVHWENHGHQLSEPEVHFSIKWYNCYIL</sequence>
<keyword evidence="3" id="KW-1185">Reference proteome</keyword>
<dbReference type="SUPFAM" id="SSF53474">
    <property type="entry name" value="alpha/beta-Hydrolases"/>
    <property type="match status" value="1"/>
</dbReference>
<dbReference type="AlphaFoldDB" id="A0A1M4SPK8"/>
<dbReference type="Proteomes" id="UP000184476">
    <property type="component" value="Unassembled WGS sequence"/>
</dbReference>
<evidence type="ECO:0000313" key="3">
    <source>
        <dbReference type="Proteomes" id="UP000184476"/>
    </source>
</evidence>
<evidence type="ECO:0000313" key="2">
    <source>
        <dbReference type="EMBL" id="SHE34183.1"/>
    </source>
</evidence>
<dbReference type="InterPro" id="IPR050565">
    <property type="entry name" value="LYPA1-2/EST-like"/>
</dbReference>
<dbReference type="OrthoDB" id="9796570at2"/>
<dbReference type="PANTHER" id="PTHR10655:SF17">
    <property type="entry name" value="LYSOPHOSPHOLIPASE-LIKE PROTEIN 1"/>
    <property type="match status" value="1"/>
</dbReference>
<dbReference type="PANTHER" id="PTHR10655">
    <property type="entry name" value="LYSOPHOSPHOLIPASE-RELATED"/>
    <property type="match status" value="1"/>
</dbReference>
<accession>A0A1M4SPK8</accession>
<evidence type="ECO:0000259" key="1">
    <source>
        <dbReference type="Pfam" id="PF01738"/>
    </source>
</evidence>
<dbReference type="InterPro" id="IPR002925">
    <property type="entry name" value="Dienelactn_hydro"/>
</dbReference>
<dbReference type="GO" id="GO:0016787">
    <property type="term" value="F:hydrolase activity"/>
    <property type="evidence" value="ECO:0007669"/>
    <property type="project" value="InterPro"/>
</dbReference>
<organism evidence="2 3">
    <name type="scientific">Seinonella peptonophila</name>
    <dbReference type="NCBI Taxonomy" id="112248"/>
    <lineage>
        <taxon>Bacteria</taxon>
        <taxon>Bacillati</taxon>
        <taxon>Bacillota</taxon>
        <taxon>Bacilli</taxon>
        <taxon>Bacillales</taxon>
        <taxon>Thermoactinomycetaceae</taxon>
        <taxon>Seinonella</taxon>
    </lineage>
</organism>
<feature type="domain" description="Dienelactone hydrolase" evidence="1">
    <location>
        <begin position="73"/>
        <end position="181"/>
    </location>
</feature>
<gene>
    <name evidence="2" type="ORF">SAMN05444392_10178</name>
</gene>
<dbReference type="Gene3D" id="3.40.50.1820">
    <property type="entry name" value="alpha/beta hydrolase"/>
    <property type="match status" value="1"/>
</dbReference>